<accession>A0A3P6A3M0</accession>
<evidence type="ECO:0000256" key="1">
    <source>
        <dbReference type="SAM" id="Coils"/>
    </source>
</evidence>
<dbReference type="Proteomes" id="UP000694005">
    <property type="component" value="Chromosome A02"/>
</dbReference>
<evidence type="ECO:0000313" key="3">
    <source>
        <dbReference type="EMBL" id="VDC86982.1"/>
    </source>
</evidence>
<sequence>MWKVVASFANRGRSLFSGGSGHGVEAFTSKANKILQQIAEAEDAEKKRQREEKIAKDKEIEAVFRVGKAKDKEEKRRVKEMRKEKKELRKMVMVSKLTGKATSTVAVTTKEVDIWTVTNEVAISTEDTEEVESLETSTTVTKKKVAISTEDTEEVETSMTTVVKEVATVEKTTSE</sequence>
<feature type="coiled-coil region" evidence="1">
    <location>
        <begin position="24"/>
        <end position="91"/>
    </location>
</feature>
<name>A0A3P6A3M0_BRACM</name>
<gene>
    <name evidence="3" type="ORF">BRAA02T06090Z</name>
    <name evidence="2" type="ORF">BRAPAZ1V2_A02P15020.2</name>
</gene>
<protein>
    <submittedName>
        <fullName evidence="2">Uncharacterized protein</fullName>
    </submittedName>
</protein>
<reference evidence="3" key="1">
    <citation type="submission" date="2018-11" db="EMBL/GenBank/DDBJ databases">
        <authorList>
            <consortium name="Genoscope - CEA"/>
            <person name="William W."/>
        </authorList>
    </citation>
    <scope>NUCLEOTIDE SEQUENCE</scope>
</reference>
<dbReference type="Gramene" id="A02p15020.2_BraZ1">
    <property type="protein sequence ID" value="A02p15020.2_BraZ1.CDS.1"/>
    <property type="gene ID" value="A02g15020.2_BraZ1"/>
</dbReference>
<dbReference type="EMBL" id="LR031573">
    <property type="protein sequence ID" value="VDC86982.1"/>
    <property type="molecule type" value="Genomic_DNA"/>
</dbReference>
<dbReference type="AlphaFoldDB" id="A0A3P6A3M0"/>
<keyword evidence="1" id="KW-0175">Coiled coil</keyword>
<proteinExistence type="predicted"/>
<dbReference type="EMBL" id="LS974618">
    <property type="protein sequence ID" value="CAG7892550.1"/>
    <property type="molecule type" value="Genomic_DNA"/>
</dbReference>
<organism evidence="3">
    <name type="scientific">Brassica campestris</name>
    <name type="common">Field mustard</name>
    <dbReference type="NCBI Taxonomy" id="3711"/>
    <lineage>
        <taxon>Eukaryota</taxon>
        <taxon>Viridiplantae</taxon>
        <taxon>Streptophyta</taxon>
        <taxon>Embryophyta</taxon>
        <taxon>Tracheophyta</taxon>
        <taxon>Spermatophyta</taxon>
        <taxon>Magnoliopsida</taxon>
        <taxon>eudicotyledons</taxon>
        <taxon>Gunneridae</taxon>
        <taxon>Pentapetalae</taxon>
        <taxon>rosids</taxon>
        <taxon>malvids</taxon>
        <taxon>Brassicales</taxon>
        <taxon>Brassicaceae</taxon>
        <taxon>Brassiceae</taxon>
        <taxon>Brassica</taxon>
    </lineage>
</organism>
<evidence type="ECO:0000313" key="2">
    <source>
        <dbReference type="EMBL" id="CAG7892550.1"/>
    </source>
</evidence>